<name>A0AAV6UHU4_9ARAC</name>
<protein>
    <submittedName>
        <fullName evidence="1">Uncharacterized protein</fullName>
    </submittedName>
</protein>
<comment type="caution">
    <text evidence="1">The sequence shown here is derived from an EMBL/GenBank/DDBJ whole genome shotgun (WGS) entry which is preliminary data.</text>
</comment>
<sequence length="156" mass="17809">MELPQNRMFEIDSIKAKQLIGEEEKKLTMMKSNCIHFSSIFIPYFFLAERLNLQISGRGMALKHTDSREPMTIISIHILNQEQHTFTVKETDDKYQVLLTTTPFLFQVAPLAIDCGTPNGEALFPKALGRQLNLSTNHGSSRFSIHAGVKWETSYF</sequence>
<dbReference type="EMBL" id="JAFNEN010000425">
    <property type="protein sequence ID" value="KAG8183253.1"/>
    <property type="molecule type" value="Genomic_DNA"/>
</dbReference>
<organism evidence="1 2">
    <name type="scientific">Oedothorax gibbosus</name>
    <dbReference type="NCBI Taxonomy" id="931172"/>
    <lineage>
        <taxon>Eukaryota</taxon>
        <taxon>Metazoa</taxon>
        <taxon>Ecdysozoa</taxon>
        <taxon>Arthropoda</taxon>
        <taxon>Chelicerata</taxon>
        <taxon>Arachnida</taxon>
        <taxon>Araneae</taxon>
        <taxon>Araneomorphae</taxon>
        <taxon>Entelegynae</taxon>
        <taxon>Araneoidea</taxon>
        <taxon>Linyphiidae</taxon>
        <taxon>Erigoninae</taxon>
        <taxon>Oedothorax</taxon>
    </lineage>
</organism>
<reference evidence="1 2" key="1">
    <citation type="journal article" date="2022" name="Nat. Ecol. Evol.">
        <title>A masculinizing supergene underlies an exaggerated male reproductive morph in a spider.</title>
        <authorList>
            <person name="Hendrickx F."/>
            <person name="De Corte Z."/>
            <person name="Sonet G."/>
            <person name="Van Belleghem S.M."/>
            <person name="Kostlbacher S."/>
            <person name="Vangestel C."/>
        </authorList>
    </citation>
    <scope>NUCLEOTIDE SEQUENCE [LARGE SCALE GENOMIC DNA]</scope>
    <source>
        <strain evidence="1">W744_W776</strain>
    </source>
</reference>
<evidence type="ECO:0000313" key="1">
    <source>
        <dbReference type="EMBL" id="KAG8183253.1"/>
    </source>
</evidence>
<dbReference type="Proteomes" id="UP000827092">
    <property type="component" value="Unassembled WGS sequence"/>
</dbReference>
<keyword evidence="2" id="KW-1185">Reference proteome</keyword>
<gene>
    <name evidence="1" type="ORF">JTE90_006450</name>
</gene>
<proteinExistence type="predicted"/>
<dbReference type="AlphaFoldDB" id="A0AAV6UHU4"/>
<accession>A0AAV6UHU4</accession>
<evidence type="ECO:0000313" key="2">
    <source>
        <dbReference type="Proteomes" id="UP000827092"/>
    </source>
</evidence>